<dbReference type="GO" id="GO:0005829">
    <property type="term" value="C:cytosol"/>
    <property type="evidence" value="ECO:0007669"/>
    <property type="project" value="TreeGrafter"/>
</dbReference>
<dbReference type="EC" id="2.7.4.8" evidence="2"/>
<dbReference type="Proteomes" id="UP001162640">
    <property type="component" value="Unassembled WGS sequence"/>
</dbReference>
<dbReference type="PANTHER" id="PTHR23117:SF13">
    <property type="entry name" value="GUANYLATE KINASE"/>
    <property type="match status" value="1"/>
</dbReference>
<sequence>MNCETLENLSTITHNAVLAVAVFTYAVPRCLIYALAKSRFLHTETAIEEVKRLRALLATYTASLSSSSSSSSSSPPFSPLPLVVCGPSGVGKGTLIASLLSKFPSKFRFSVSHTTRSPREREENTVHYNFVSVEEFEKIKENDDFLEHATVHGNMYGTALSEVNSKTGDGSVLLLDIDVQGVKNVKSTIESKKLSGAKFIFITPKDLTSLEERLRARGTEEEEAIKRRTENAGKEIEYGKGRGILIRCWLMMIWGKAEKEFCEVVKGWYGL</sequence>
<proteinExistence type="inferred from homology"/>
<gene>
    <name evidence="8" type="ORF">TL16_g12249</name>
</gene>
<dbReference type="FunFam" id="3.30.63.10:FF:000002">
    <property type="entry name" value="Guanylate kinase 1"/>
    <property type="match status" value="1"/>
</dbReference>
<dbReference type="AlphaFoldDB" id="A0A9W7EW80"/>
<evidence type="ECO:0000259" key="7">
    <source>
        <dbReference type="PROSITE" id="PS50052"/>
    </source>
</evidence>
<evidence type="ECO:0000313" key="9">
    <source>
        <dbReference type="Proteomes" id="UP001162640"/>
    </source>
</evidence>
<evidence type="ECO:0000256" key="2">
    <source>
        <dbReference type="ARBA" id="ARBA00012961"/>
    </source>
</evidence>
<accession>A0A9W7EW80</accession>
<dbReference type="InterPro" id="IPR008144">
    <property type="entry name" value="Guanylate_kin-like_dom"/>
</dbReference>
<dbReference type="InterPro" id="IPR017665">
    <property type="entry name" value="Guanylate_kinase"/>
</dbReference>
<name>A0A9W7EW80_9STRA</name>
<dbReference type="PROSITE" id="PS50052">
    <property type="entry name" value="GUANYLATE_KINASE_2"/>
    <property type="match status" value="1"/>
</dbReference>
<dbReference type="InterPro" id="IPR027417">
    <property type="entry name" value="P-loop_NTPase"/>
</dbReference>
<dbReference type="Gene3D" id="3.30.63.10">
    <property type="entry name" value="Guanylate Kinase phosphate binding domain"/>
    <property type="match status" value="1"/>
</dbReference>
<comment type="similarity">
    <text evidence="1">Belongs to the guanylate kinase family.</text>
</comment>
<dbReference type="InterPro" id="IPR008145">
    <property type="entry name" value="GK/Ca_channel_bsu"/>
</dbReference>
<keyword evidence="4" id="KW-0547">Nucleotide-binding</keyword>
<dbReference type="PANTHER" id="PTHR23117">
    <property type="entry name" value="GUANYLATE KINASE-RELATED"/>
    <property type="match status" value="1"/>
</dbReference>
<evidence type="ECO:0000313" key="8">
    <source>
        <dbReference type="EMBL" id="GMH92113.1"/>
    </source>
</evidence>
<keyword evidence="5" id="KW-0418">Kinase</keyword>
<dbReference type="Gene3D" id="3.40.50.300">
    <property type="entry name" value="P-loop containing nucleotide triphosphate hydrolases"/>
    <property type="match status" value="1"/>
</dbReference>
<dbReference type="GO" id="GO:0004385">
    <property type="term" value="F:GMP kinase activity"/>
    <property type="evidence" value="ECO:0007669"/>
    <property type="project" value="UniProtKB-EC"/>
</dbReference>
<evidence type="ECO:0000256" key="6">
    <source>
        <dbReference type="ARBA" id="ARBA00022840"/>
    </source>
</evidence>
<evidence type="ECO:0000256" key="4">
    <source>
        <dbReference type="ARBA" id="ARBA00022741"/>
    </source>
</evidence>
<dbReference type="GO" id="GO:0005524">
    <property type="term" value="F:ATP binding"/>
    <property type="evidence" value="ECO:0007669"/>
    <property type="project" value="UniProtKB-KW"/>
</dbReference>
<protein>
    <recommendedName>
        <fullName evidence="2">guanylate kinase</fullName>
        <ecNumber evidence="2">2.7.4.8</ecNumber>
    </recommendedName>
</protein>
<keyword evidence="3" id="KW-0808">Transferase</keyword>
<evidence type="ECO:0000256" key="5">
    <source>
        <dbReference type="ARBA" id="ARBA00022777"/>
    </source>
</evidence>
<dbReference type="Pfam" id="PF00625">
    <property type="entry name" value="Guanylate_kin"/>
    <property type="match status" value="1"/>
</dbReference>
<organism evidence="8 9">
    <name type="scientific">Triparma laevis f. inornata</name>
    <dbReference type="NCBI Taxonomy" id="1714386"/>
    <lineage>
        <taxon>Eukaryota</taxon>
        <taxon>Sar</taxon>
        <taxon>Stramenopiles</taxon>
        <taxon>Ochrophyta</taxon>
        <taxon>Bolidophyceae</taxon>
        <taxon>Parmales</taxon>
        <taxon>Triparmaceae</taxon>
        <taxon>Triparma</taxon>
    </lineage>
</organism>
<reference evidence="9" key="1">
    <citation type="journal article" date="2023" name="Commun. Biol.">
        <title>Genome analysis of Parmales, the sister group of diatoms, reveals the evolutionary specialization of diatoms from phago-mixotrophs to photoautotrophs.</title>
        <authorList>
            <person name="Ban H."/>
            <person name="Sato S."/>
            <person name="Yoshikawa S."/>
            <person name="Yamada K."/>
            <person name="Nakamura Y."/>
            <person name="Ichinomiya M."/>
            <person name="Sato N."/>
            <person name="Blanc-Mathieu R."/>
            <person name="Endo H."/>
            <person name="Kuwata A."/>
            <person name="Ogata H."/>
        </authorList>
    </citation>
    <scope>NUCLEOTIDE SEQUENCE [LARGE SCALE GENOMIC DNA]</scope>
</reference>
<dbReference type="NCBIfam" id="TIGR03263">
    <property type="entry name" value="guanyl_kin"/>
    <property type="match status" value="1"/>
</dbReference>
<dbReference type="SMART" id="SM00072">
    <property type="entry name" value="GuKc"/>
    <property type="match status" value="1"/>
</dbReference>
<dbReference type="SUPFAM" id="SSF52540">
    <property type="entry name" value="P-loop containing nucleoside triphosphate hydrolases"/>
    <property type="match status" value="1"/>
</dbReference>
<dbReference type="EMBL" id="BLQM01000487">
    <property type="protein sequence ID" value="GMH92113.1"/>
    <property type="molecule type" value="Genomic_DNA"/>
</dbReference>
<feature type="domain" description="Guanylate kinase-like" evidence="7">
    <location>
        <begin position="79"/>
        <end position="266"/>
    </location>
</feature>
<evidence type="ECO:0000256" key="1">
    <source>
        <dbReference type="ARBA" id="ARBA00005790"/>
    </source>
</evidence>
<dbReference type="CDD" id="cd00071">
    <property type="entry name" value="GMPK"/>
    <property type="match status" value="1"/>
</dbReference>
<evidence type="ECO:0000256" key="3">
    <source>
        <dbReference type="ARBA" id="ARBA00022679"/>
    </source>
</evidence>
<keyword evidence="6" id="KW-0067">ATP-binding</keyword>
<comment type="caution">
    <text evidence="8">The sequence shown here is derived from an EMBL/GenBank/DDBJ whole genome shotgun (WGS) entry which is preliminary data.</text>
</comment>